<gene>
    <name evidence="2" type="ORF">QE152_g9075</name>
</gene>
<feature type="region of interest" description="Disordered" evidence="1">
    <location>
        <begin position="18"/>
        <end position="82"/>
    </location>
</feature>
<accession>A0AAW1M100</accession>
<evidence type="ECO:0000256" key="1">
    <source>
        <dbReference type="SAM" id="MobiDB-lite"/>
    </source>
</evidence>
<feature type="compositionally biased region" description="Polar residues" evidence="1">
    <location>
        <begin position="46"/>
        <end position="56"/>
    </location>
</feature>
<name>A0AAW1M100_POPJA</name>
<evidence type="ECO:0000313" key="3">
    <source>
        <dbReference type="Proteomes" id="UP001458880"/>
    </source>
</evidence>
<feature type="compositionally biased region" description="Basic residues" evidence="1">
    <location>
        <begin position="73"/>
        <end position="82"/>
    </location>
</feature>
<sequence>MLKTAICSYKQRAFRQTANSPCIRNPSQDKGESNCNTVAGEKPKKQTANSPCIRNPSQDKGESNCNTVAGEKPKKKKDTKRR</sequence>
<protein>
    <submittedName>
        <fullName evidence="2">Uncharacterized protein</fullName>
    </submittedName>
</protein>
<reference evidence="2 3" key="1">
    <citation type="journal article" date="2024" name="BMC Genomics">
        <title>De novo assembly and annotation of Popillia japonica's genome with initial clues to its potential as an invasive pest.</title>
        <authorList>
            <person name="Cucini C."/>
            <person name="Boschi S."/>
            <person name="Funari R."/>
            <person name="Cardaioli E."/>
            <person name="Iannotti N."/>
            <person name="Marturano G."/>
            <person name="Paoli F."/>
            <person name="Bruttini M."/>
            <person name="Carapelli A."/>
            <person name="Frati F."/>
            <person name="Nardi F."/>
        </authorList>
    </citation>
    <scope>NUCLEOTIDE SEQUENCE [LARGE SCALE GENOMIC DNA]</scope>
    <source>
        <strain evidence="2">DMR45628</strain>
    </source>
</reference>
<dbReference type="Proteomes" id="UP001458880">
    <property type="component" value="Unassembled WGS sequence"/>
</dbReference>
<keyword evidence="3" id="KW-1185">Reference proteome</keyword>
<organism evidence="2 3">
    <name type="scientific">Popillia japonica</name>
    <name type="common">Japanese beetle</name>
    <dbReference type="NCBI Taxonomy" id="7064"/>
    <lineage>
        <taxon>Eukaryota</taxon>
        <taxon>Metazoa</taxon>
        <taxon>Ecdysozoa</taxon>
        <taxon>Arthropoda</taxon>
        <taxon>Hexapoda</taxon>
        <taxon>Insecta</taxon>
        <taxon>Pterygota</taxon>
        <taxon>Neoptera</taxon>
        <taxon>Endopterygota</taxon>
        <taxon>Coleoptera</taxon>
        <taxon>Polyphaga</taxon>
        <taxon>Scarabaeiformia</taxon>
        <taxon>Scarabaeidae</taxon>
        <taxon>Rutelinae</taxon>
        <taxon>Popillia</taxon>
    </lineage>
</organism>
<dbReference type="AlphaFoldDB" id="A0AAW1M100"/>
<comment type="caution">
    <text evidence="2">The sequence shown here is derived from an EMBL/GenBank/DDBJ whole genome shotgun (WGS) entry which is preliminary data.</text>
</comment>
<proteinExistence type="predicted"/>
<evidence type="ECO:0000313" key="2">
    <source>
        <dbReference type="EMBL" id="KAK9739371.1"/>
    </source>
</evidence>
<dbReference type="EMBL" id="JASPKY010000076">
    <property type="protein sequence ID" value="KAK9739371.1"/>
    <property type="molecule type" value="Genomic_DNA"/>
</dbReference>